<dbReference type="PANTHER" id="PTHR40279">
    <property type="entry name" value="PQQC-LIKE PROTEIN"/>
    <property type="match status" value="1"/>
</dbReference>
<reference evidence="3" key="1">
    <citation type="submission" date="2021-12" db="EMBL/GenBank/DDBJ databases">
        <title>Discovery of the Pendulisporaceae a myxobacterial family with distinct sporulation behavior and unique specialized metabolism.</title>
        <authorList>
            <person name="Garcia R."/>
            <person name="Popoff A."/>
            <person name="Bader C.D."/>
            <person name="Loehr J."/>
            <person name="Walesch S."/>
            <person name="Walt C."/>
            <person name="Boldt J."/>
            <person name="Bunk B."/>
            <person name="Haeckl F.J.F.P.J."/>
            <person name="Gunesch A.P."/>
            <person name="Birkelbach J."/>
            <person name="Nuebel U."/>
            <person name="Pietschmann T."/>
            <person name="Bach T."/>
            <person name="Mueller R."/>
        </authorList>
    </citation>
    <scope>NUCLEOTIDE SEQUENCE</scope>
    <source>
        <strain evidence="3">MSr11367</strain>
    </source>
</reference>
<evidence type="ECO:0000256" key="2">
    <source>
        <dbReference type="ARBA" id="ARBA00023002"/>
    </source>
</evidence>
<dbReference type="Proteomes" id="UP001374803">
    <property type="component" value="Chromosome"/>
</dbReference>
<dbReference type="InterPro" id="IPR039068">
    <property type="entry name" value="PqqC-like"/>
</dbReference>
<dbReference type="InterPro" id="IPR017795">
    <property type="entry name" value="ABBA_NscD-like"/>
</dbReference>
<dbReference type="Pfam" id="PF11991">
    <property type="entry name" value="Trp_DMAT"/>
    <property type="match status" value="1"/>
</dbReference>
<dbReference type="SMART" id="SM01236">
    <property type="entry name" value="Haem_oxygenase_2"/>
    <property type="match status" value="1"/>
</dbReference>
<keyword evidence="1" id="KW-0808">Transferase</keyword>
<dbReference type="Gene3D" id="1.20.910.10">
    <property type="entry name" value="Heme oxygenase-like"/>
    <property type="match status" value="1"/>
</dbReference>
<dbReference type="Pfam" id="PF14518">
    <property type="entry name" value="Haem_oxygenas_2"/>
    <property type="match status" value="1"/>
</dbReference>
<proteinExistence type="predicted"/>
<dbReference type="EMBL" id="CP089983">
    <property type="protein sequence ID" value="WXB06006.1"/>
    <property type="molecule type" value="Genomic_DNA"/>
</dbReference>
<keyword evidence="4" id="KW-1185">Reference proteome</keyword>
<gene>
    <name evidence="3" type="ORF">LVJ94_01840</name>
</gene>
<protein>
    <submittedName>
        <fullName evidence="3">Iron-containing redox enzyme family protein</fullName>
    </submittedName>
</protein>
<dbReference type="SFLD" id="SFLDS00036">
    <property type="entry name" value="Aromatic_Prenyltransferase"/>
    <property type="match status" value="1"/>
</dbReference>
<accession>A0ABZ2L4Y9</accession>
<name>A0ABZ2L4Y9_9BACT</name>
<sequence length="592" mass="64771">MQSGRASNERSLHAYGRDQLQRLWRAIHRSEAPKCVLQVFDALLPVNAVPKGWDSFVSDDHSPYEFSLLLGGAEPEIRVLAEPLPPQDPTTRVTMAHVQACGRATAETLRREFGADLSRFDAVADLFLPKHGARGPFAVWFAASFDAQGSPSFKAYLNPQVHGPHEAPRLVEEMLHRLGFPGAWSTIVRAMPRGPHLDELRFVSLDLAAGHEARVKVYGFHRQGTLHDMVRVAGAVPNAAPELVESFCGMLSGGHGILSERAPASCLAFVGGHATPRTVTSYIPVRAFAGDDAEARVRLVRAMSALGIASAPVESALESLAPRALDAGSGLIAWAGLRTGQAPRVNVYLAPTALGDQVRHRSIAPGPDSDCPSVVIQHCEHAPITAHPLLQRIQRDPHNLRTLALLMLNVRRSITRDFARRLARVVAAVEEDGIRSLLVKQLNDELGDGDPTRLHKDLFERFIIGLMPWLPSPIPDEVLAPGEAFARVQDELYCERSPYEGLGAALIMEIYGKQFDLFVGDQFRRASDPLPPDVLEWLTLHEALEVEHVDEATVLARSIPAGRKSRLAARGARELADAAWAFLDGAYRVCYP</sequence>
<dbReference type="InterPro" id="IPR033964">
    <property type="entry name" value="ABBA"/>
</dbReference>
<evidence type="ECO:0000256" key="1">
    <source>
        <dbReference type="ARBA" id="ARBA00022679"/>
    </source>
</evidence>
<dbReference type="InterPro" id="IPR016084">
    <property type="entry name" value="Haem_Oase-like_multi-hlx"/>
</dbReference>
<dbReference type="SUPFAM" id="SSF48613">
    <property type="entry name" value="Heme oxygenase-like"/>
    <property type="match status" value="1"/>
</dbReference>
<dbReference type="SFLD" id="SFLDG01162">
    <property type="entry name" value="I"/>
    <property type="match status" value="1"/>
</dbReference>
<dbReference type="PANTHER" id="PTHR40279:SF3">
    <property type="entry name" value="4-AMINOBENZOATE SYNTHASE"/>
    <property type="match status" value="1"/>
</dbReference>
<evidence type="ECO:0000313" key="3">
    <source>
        <dbReference type="EMBL" id="WXB06006.1"/>
    </source>
</evidence>
<evidence type="ECO:0000313" key="4">
    <source>
        <dbReference type="Proteomes" id="UP001374803"/>
    </source>
</evidence>
<dbReference type="RefSeq" id="WP_394835655.1">
    <property type="nucleotide sequence ID" value="NZ_CP089929.1"/>
</dbReference>
<organism evidence="3 4">
    <name type="scientific">Pendulispora rubella</name>
    <dbReference type="NCBI Taxonomy" id="2741070"/>
    <lineage>
        <taxon>Bacteria</taxon>
        <taxon>Pseudomonadati</taxon>
        <taxon>Myxococcota</taxon>
        <taxon>Myxococcia</taxon>
        <taxon>Myxococcales</taxon>
        <taxon>Sorangiineae</taxon>
        <taxon>Pendulisporaceae</taxon>
        <taxon>Pendulispora</taxon>
    </lineage>
</organism>
<keyword evidence="2" id="KW-0560">Oxidoreductase</keyword>